<protein>
    <submittedName>
        <fullName evidence="1">Uncharacterized protein</fullName>
    </submittedName>
</protein>
<comment type="caution">
    <text evidence="1">The sequence shown here is derived from an EMBL/GenBank/DDBJ whole genome shotgun (WGS) entry which is preliminary data.</text>
</comment>
<dbReference type="EMBL" id="JBFAEG010000017">
    <property type="protein sequence ID" value="MEU5710017.1"/>
    <property type="molecule type" value="Genomic_DNA"/>
</dbReference>
<dbReference type="RefSeq" id="WP_199819997.1">
    <property type="nucleotide sequence ID" value="NZ_JBFAEG010000017.1"/>
</dbReference>
<name>A0ABV3AFF1_9ACTN</name>
<organism evidence="1 2">
    <name type="scientific">Streptomyces flaveolus</name>
    <dbReference type="NCBI Taxonomy" id="67297"/>
    <lineage>
        <taxon>Bacteria</taxon>
        <taxon>Bacillati</taxon>
        <taxon>Actinomycetota</taxon>
        <taxon>Actinomycetes</taxon>
        <taxon>Kitasatosporales</taxon>
        <taxon>Streptomycetaceae</taxon>
        <taxon>Streptomyces</taxon>
    </lineage>
</organism>
<sequence length="47" mass="5027">MIGVLVYDLFVGDVLHARDQATKPPEVGCTRPVTSAKESVAAVSRLE</sequence>
<dbReference type="Proteomes" id="UP001551011">
    <property type="component" value="Unassembled WGS sequence"/>
</dbReference>
<keyword evidence="2" id="KW-1185">Reference proteome</keyword>
<accession>A0ABV3AFF1</accession>
<evidence type="ECO:0000313" key="2">
    <source>
        <dbReference type="Proteomes" id="UP001551011"/>
    </source>
</evidence>
<evidence type="ECO:0000313" key="1">
    <source>
        <dbReference type="EMBL" id="MEU5710017.1"/>
    </source>
</evidence>
<proteinExistence type="predicted"/>
<reference evidence="1 2" key="1">
    <citation type="submission" date="2024-06" db="EMBL/GenBank/DDBJ databases">
        <title>The Natural Products Discovery Center: Release of the First 8490 Sequenced Strains for Exploring Actinobacteria Biosynthetic Diversity.</title>
        <authorList>
            <person name="Kalkreuter E."/>
            <person name="Kautsar S.A."/>
            <person name="Yang D."/>
            <person name="Bader C.D."/>
            <person name="Teijaro C.N."/>
            <person name="Fluegel L."/>
            <person name="Davis C.M."/>
            <person name="Simpson J.R."/>
            <person name="Lauterbach L."/>
            <person name="Steele A.D."/>
            <person name="Gui C."/>
            <person name="Meng S."/>
            <person name="Li G."/>
            <person name="Viehrig K."/>
            <person name="Ye F."/>
            <person name="Su P."/>
            <person name="Kiefer A.F."/>
            <person name="Nichols A."/>
            <person name="Cepeda A.J."/>
            <person name="Yan W."/>
            <person name="Fan B."/>
            <person name="Jiang Y."/>
            <person name="Adhikari A."/>
            <person name="Zheng C.-J."/>
            <person name="Schuster L."/>
            <person name="Cowan T.M."/>
            <person name="Smanski M.J."/>
            <person name="Chevrette M.G."/>
            <person name="De Carvalho L.P.S."/>
            <person name="Shen B."/>
        </authorList>
    </citation>
    <scope>NUCLEOTIDE SEQUENCE [LARGE SCALE GENOMIC DNA]</scope>
    <source>
        <strain evidence="1 2">NPDC020594</strain>
    </source>
</reference>
<gene>
    <name evidence="1" type="ORF">AB0H04_24625</name>
</gene>